<evidence type="ECO:0000256" key="5">
    <source>
        <dbReference type="ARBA" id="ARBA00022827"/>
    </source>
</evidence>
<evidence type="ECO:0000256" key="6">
    <source>
        <dbReference type="ARBA" id="ARBA00023002"/>
    </source>
</evidence>
<dbReference type="Pfam" id="PF01565">
    <property type="entry name" value="FAD_binding_4"/>
    <property type="match status" value="1"/>
</dbReference>
<proteinExistence type="inferred from homology"/>
<dbReference type="Pfam" id="PF08031">
    <property type="entry name" value="BBE"/>
    <property type="match status" value="1"/>
</dbReference>
<evidence type="ECO:0000256" key="2">
    <source>
        <dbReference type="ARBA" id="ARBA00004275"/>
    </source>
</evidence>
<evidence type="ECO:0000313" key="11">
    <source>
        <dbReference type="Proteomes" id="UP000288716"/>
    </source>
</evidence>
<dbReference type="PANTHER" id="PTHR42973">
    <property type="entry name" value="BINDING OXIDOREDUCTASE, PUTATIVE (AFU_ORTHOLOGUE AFUA_1G17690)-RELATED"/>
    <property type="match status" value="1"/>
</dbReference>
<keyword evidence="8" id="KW-0732">Signal</keyword>
<dbReference type="AlphaFoldDB" id="A0A443S5L8"/>
<feature type="signal peptide" evidence="8">
    <location>
        <begin position="1"/>
        <end position="19"/>
    </location>
</feature>
<feature type="domain" description="FAD-binding PCMH-type" evidence="9">
    <location>
        <begin position="54"/>
        <end position="227"/>
    </location>
</feature>
<accession>A0A443S5L8</accession>
<evidence type="ECO:0000256" key="3">
    <source>
        <dbReference type="ARBA" id="ARBA00005466"/>
    </source>
</evidence>
<evidence type="ECO:0000256" key="1">
    <source>
        <dbReference type="ARBA" id="ARBA00001974"/>
    </source>
</evidence>
<dbReference type="VEuPathDB" id="VectorBase:LDEU009210"/>
<sequence length="485" mass="56031">MKVELFVLLFFSSILYSNCETIQECLRAINPAIEVVEKSDANYKYASYQWNLRNITYPRGFIFPNTGEDVKSAYYCLRKLDLKFAVKCGGHCMEKYSFGDVDKWVIDVANLNTVTVNDTTKIAKIGAGSRFRDVIAKLYEQGKRGIPTGSCFSVCISGYTLGGGFSVFSRRFGMMVDNVVAMDVLTANMKIIHINSKSCSNLFWALRGGGGGNFVIVLYFYIQTFDASQSVLTSITPYDGKNEFITIYRQWINYLRTNPPPSVGILLYYENVTTFILQVVIKEDKIEVALAHFEVIRQWFPKINFERDVRILSHYDTMKRIGIPFFSNETVPYYYKTRSFYVRNWNPTEKEYQCLMHAVRAHPYVSLLLEAYGGAINNVPVTYNAFCHRDSIIVFVYGFNVYAGNGKTNEQAIEEALKLEVRLDYFRRLIEPCWDGGESYVNSIDIHEKNWGQRYYGINFERLKEVKRNWDKNDTFKFPQSIPLQ</sequence>
<comment type="subcellular location">
    <subcellularLocation>
        <location evidence="2">Peroxisome</location>
    </subcellularLocation>
</comment>
<dbReference type="InterPro" id="IPR016166">
    <property type="entry name" value="FAD-bd_PCMH"/>
</dbReference>
<dbReference type="GO" id="GO:0005777">
    <property type="term" value="C:peroxisome"/>
    <property type="evidence" value="ECO:0007669"/>
    <property type="project" value="UniProtKB-SubCell"/>
</dbReference>
<evidence type="ECO:0000256" key="4">
    <source>
        <dbReference type="ARBA" id="ARBA00022630"/>
    </source>
</evidence>
<dbReference type="Gene3D" id="3.40.462.20">
    <property type="match status" value="1"/>
</dbReference>
<organism evidence="10 11">
    <name type="scientific">Leptotrombidium deliense</name>
    <dbReference type="NCBI Taxonomy" id="299467"/>
    <lineage>
        <taxon>Eukaryota</taxon>
        <taxon>Metazoa</taxon>
        <taxon>Ecdysozoa</taxon>
        <taxon>Arthropoda</taxon>
        <taxon>Chelicerata</taxon>
        <taxon>Arachnida</taxon>
        <taxon>Acari</taxon>
        <taxon>Acariformes</taxon>
        <taxon>Trombidiformes</taxon>
        <taxon>Prostigmata</taxon>
        <taxon>Anystina</taxon>
        <taxon>Parasitengona</taxon>
        <taxon>Trombiculoidea</taxon>
        <taxon>Trombiculidae</taxon>
        <taxon>Leptotrombidium</taxon>
    </lineage>
</organism>
<dbReference type="GO" id="GO:0071949">
    <property type="term" value="F:FAD binding"/>
    <property type="evidence" value="ECO:0007669"/>
    <property type="project" value="InterPro"/>
</dbReference>
<dbReference type="EMBL" id="NCKV01007791">
    <property type="protein sequence ID" value="RWS22830.1"/>
    <property type="molecule type" value="Genomic_DNA"/>
</dbReference>
<evidence type="ECO:0000256" key="7">
    <source>
        <dbReference type="ARBA" id="ARBA00023140"/>
    </source>
</evidence>
<dbReference type="PANTHER" id="PTHR42973:SF39">
    <property type="entry name" value="FAD-BINDING PCMH-TYPE DOMAIN-CONTAINING PROTEIN"/>
    <property type="match status" value="1"/>
</dbReference>
<name>A0A443S5L8_9ACAR</name>
<gene>
    <name evidence="10" type="ORF">B4U80_13482</name>
</gene>
<dbReference type="STRING" id="299467.A0A443S5L8"/>
<comment type="cofactor">
    <cofactor evidence="1">
        <name>FAD</name>
        <dbReference type="ChEBI" id="CHEBI:57692"/>
    </cofactor>
</comment>
<dbReference type="GO" id="GO:0016491">
    <property type="term" value="F:oxidoreductase activity"/>
    <property type="evidence" value="ECO:0007669"/>
    <property type="project" value="UniProtKB-KW"/>
</dbReference>
<keyword evidence="7" id="KW-0576">Peroxisome</keyword>
<comment type="similarity">
    <text evidence="3">Belongs to the oxygen-dependent FAD-linked oxidoreductase family.</text>
</comment>
<keyword evidence="11" id="KW-1185">Reference proteome</keyword>
<dbReference type="InterPro" id="IPR016169">
    <property type="entry name" value="FAD-bd_PCMH_sub2"/>
</dbReference>
<reference evidence="10 11" key="1">
    <citation type="journal article" date="2018" name="Gigascience">
        <title>Genomes of trombidid mites reveal novel predicted allergens and laterally-transferred genes associated with secondary metabolism.</title>
        <authorList>
            <person name="Dong X."/>
            <person name="Chaisiri K."/>
            <person name="Xia D."/>
            <person name="Armstrong S.D."/>
            <person name="Fang Y."/>
            <person name="Donnelly M.J."/>
            <person name="Kadowaki T."/>
            <person name="McGarry J.W."/>
            <person name="Darby A.C."/>
            <person name="Makepeace B.L."/>
        </authorList>
    </citation>
    <scope>NUCLEOTIDE SEQUENCE [LARGE SCALE GENOMIC DNA]</scope>
    <source>
        <strain evidence="10">UoL-UT</strain>
    </source>
</reference>
<dbReference type="InterPro" id="IPR036318">
    <property type="entry name" value="FAD-bd_PCMH-like_sf"/>
</dbReference>
<comment type="caution">
    <text evidence="10">The sequence shown here is derived from an EMBL/GenBank/DDBJ whole genome shotgun (WGS) entry which is preliminary data.</text>
</comment>
<feature type="chain" id="PRO_5019304859" description="FAD-binding PCMH-type domain-containing protein" evidence="8">
    <location>
        <begin position="20"/>
        <end position="485"/>
    </location>
</feature>
<dbReference type="SUPFAM" id="SSF56176">
    <property type="entry name" value="FAD-binding/transporter-associated domain-like"/>
    <property type="match status" value="1"/>
</dbReference>
<evidence type="ECO:0000259" key="9">
    <source>
        <dbReference type="PROSITE" id="PS51387"/>
    </source>
</evidence>
<dbReference type="PROSITE" id="PS51387">
    <property type="entry name" value="FAD_PCMH"/>
    <property type="match status" value="1"/>
</dbReference>
<dbReference type="InterPro" id="IPR050416">
    <property type="entry name" value="FAD-linked_Oxidoreductase"/>
</dbReference>
<protein>
    <recommendedName>
        <fullName evidence="9">FAD-binding PCMH-type domain-containing protein</fullName>
    </recommendedName>
</protein>
<dbReference type="Proteomes" id="UP000288716">
    <property type="component" value="Unassembled WGS sequence"/>
</dbReference>
<keyword evidence="4" id="KW-0285">Flavoprotein</keyword>
<evidence type="ECO:0000256" key="8">
    <source>
        <dbReference type="SAM" id="SignalP"/>
    </source>
</evidence>
<evidence type="ECO:0000313" key="10">
    <source>
        <dbReference type="EMBL" id="RWS22830.1"/>
    </source>
</evidence>
<keyword evidence="6" id="KW-0560">Oxidoreductase</keyword>
<dbReference type="OrthoDB" id="8250697at2759"/>
<keyword evidence="5" id="KW-0274">FAD</keyword>
<dbReference type="InterPro" id="IPR012951">
    <property type="entry name" value="BBE"/>
</dbReference>
<dbReference type="Gene3D" id="3.30.465.10">
    <property type="match status" value="2"/>
</dbReference>
<dbReference type="InterPro" id="IPR006094">
    <property type="entry name" value="Oxid_FAD_bind_N"/>
</dbReference>